<evidence type="ECO:0000256" key="6">
    <source>
        <dbReference type="ARBA" id="ARBA00023065"/>
    </source>
</evidence>
<name>A0A017S299_ASPRC</name>
<evidence type="ECO:0000256" key="7">
    <source>
        <dbReference type="ARBA" id="ARBA00023136"/>
    </source>
</evidence>
<dbReference type="OrthoDB" id="435980at2759"/>
<dbReference type="InterPro" id="IPR058533">
    <property type="entry name" value="Cation_efflux_TM"/>
</dbReference>
<dbReference type="Pfam" id="PF01545">
    <property type="entry name" value="Cation_efflux"/>
    <property type="match status" value="1"/>
</dbReference>
<dbReference type="Proteomes" id="UP000019804">
    <property type="component" value="Unassembled WGS sequence"/>
</dbReference>
<protein>
    <recommendedName>
        <fullName evidence="9">Cation efflux protein transmembrane domain-containing protein</fullName>
    </recommendedName>
</protein>
<dbReference type="GO" id="GO:0030003">
    <property type="term" value="P:intracellular monoatomic cation homeostasis"/>
    <property type="evidence" value="ECO:0007669"/>
    <property type="project" value="UniProtKB-ARBA"/>
</dbReference>
<dbReference type="Gene3D" id="3.30.70.1350">
    <property type="entry name" value="Cation efflux protein, cytoplasmic domain"/>
    <property type="match status" value="1"/>
</dbReference>
<keyword evidence="7" id="KW-0472">Membrane</keyword>
<reference evidence="11" key="1">
    <citation type="journal article" date="2014" name="Nat. Commun.">
        <title>Genomic adaptations of the halophilic Dead Sea filamentous fungus Eurotium rubrum.</title>
        <authorList>
            <person name="Kis-Papo T."/>
            <person name="Weig A.R."/>
            <person name="Riley R."/>
            <person name="Persoh D."/>
            <person name="Salamov A."/>
            <person name="Sun H."/>
            <person name="Lipzen A."/>
            <person name="Wasser S.P."/>
            <person name="Rambold G."/>
            <person name="Grigoriev I.V."/>
            <person name="Nevo E."/>
        </authorList>
    </citation>
    <scope>NUCLEOTIDE SEQUENCE [LARGE SCALE GENOMIC DNA]</scope>
    <source>
        <strain evidence="11">CBS 135680</strain>
    </source>
</reference>
<feature type="region of interest" description="Disordered" evidence="8">
    <location>
        <begin position="73"/>
        <end position="102"/>
    </location>
</feature>
<dbReference type="Gene3D" id="1.20.1510.10">
    <property type="entry name" value="Cation efflux protein transmembrane domain"/>
    <property type="match status" value="1"/>
</dbReference>
<evidence type="ECO:0000256" key="5">
    <source>
        <dbReference type="ARBA" id="ARBA00022989"/>
    </source>
</evidence>
<dbReference type="GO" id="GO:0098771">
    <property type="term" value="P:inorganic ion homeostasis"/>
    <property type="evidence" value="ECO:0007669"/>
    <property type="project" value="UniProtKB-ARBA"/>
</dbReference>
<feature type="compositionally biased region" description="Low complexity" evidence="8">
    <location>
        <begin position="78"/>
        <end position="102"/>
    </location>
</feature>
<evidence type="ECO:0000256" key="8">
    <source>
        <dbReference type="SAM" id="MobiDB-lite"/>
    </source>
</evidence>
<dbReference type="FunFam" id="1.20.1510.10:FF:000013">
    <property type="entry name" value="Cation efflux family protein"/>
    <property type="match status" value="1"/>
</dbReference>
<evidence type="ECO:0000256" key="2">
    <source>
        <dbReference type="ARBA" id="ARBA00008873"/>
    </source>
</evidence>
<evidence type="ECO:0000256" key="3">
    <source>
        <dbReference type="ARBA" id="ARBA00022448"/>
    </source>
</evidence>
<evidence type="ECO:0000313" key="10">
    <source>
        <dbReference type="EMBL" id="EYE90305.1"/>
    </source>
</evidence>
<gene>
    <name evidence="10" type="ORF">EURHEDRAFT_417533</name>
</gene>
<evidence type="ECO:0000313" key="11">
    <source>
        <dbReference type="Proteomes" id="UP000019804"/>
    </source>
</evidence>
<feature type="region of interest" description="Disordered" evidence="8">
    <location>
        <begin position="1"/>
        <end position="28"/>
    </location>
</feature>
<feature type="compositionally biased region" description="Basic and acidic residues" evidence="8">
    <location>
        <begin position="481"/>
        <end position="504"/>
    </location>
</feature>
<dbReference type="GO" id="GO:0016020">
    <property type="term" value="C:membrane"/>
    <property type="evidence" value="ECO:0007669"/>
    <property type="project" value="UniProtKB-SubCell"/>
</dbReference>
<dbReference type="InterPro" id="IPR027469">
    <property type="entry name" value="Cation_efflux_TMD_sf"/>
</dbReference>
<organism evidence="10 11">
    <name type="scientific">Aspergillus ruber (strain CBS 135680)</name>
    <dbReference type="NCBI Taxonomy" id="1388766"/>
    <lineage>
        <taxon>Eukaryota</taxon>
        <taxon>Fungi</taxon>
        <taxon>Dikarya</taxon>
        <taxon>Ascomycota</taxon>
        <taxon>Pezizomycotina</taxon>
        <taxon>Eurotiomycetes</taxon>
        <taxon>Eurotiomycetidae</taxon>
        <taxon>Eurotiales</taxon>
        <taxon>Aspergillaceae</taxon>
        <taxon>Aspergillus</taxon>
        <taxon>Aspergillus subgen. Aspergillus</taxon>
    </lineage>
</organism>
<evidence type="ECO:0000256" key="1">
    <source>
        <dbReference type="ARBA" id="ARBA00004141"/>
    </source>
</evidence>
<dbReference type="GeneID" id="63698348"/>
<dbReference type="STRING" id="1388766.A0A017S299"/>
<keyword evidence="11" id="KW-1185">Reference proteome</keyword>
<sequence length="504" mass="54227">MALTQPLRCRVRPQSASHTPACSPSSPASCSSPLLLLSLSFRDRSGLVSPGARASAQRRVLRTSTASLRLKYPPSNARLPVRPTPLTTTTPTTTTPTPTLPLRITKTTPLMATQTRGHGSHGGHSHHHHHHDNVYLTSTNTFDAGVRITRIGLVANLAMAIGKFIGGYVFHSQALIADAYHALTDLVSDFLTLGTVAWSLKPPSERFPNGYGKIESIGALGVSGLLLCGGVFMGLNAGQVLLDQFYPDAADALAHSGMLGHGHSHSHGIDVSGPSVHAAWLAGGSIVIKEWLYRATMKIAEERKSSVLASNAVHHRIDSLTSIVALFTIGGTYVFKDASWLDPVGGLLISLMVIKAGWGNTRTSLLELADTTVDDDIKGSVRKAAKKALAQIQDKAIEVRDVQGMKSGQNYLMEIELGVPGSWSVKQSREVESTVREAVGAGVNGVKRLKVRFVPSEHVEANFTEEFITPETSARANPEAGDDHEHDHDHDDEHNHGQEDSKRR</sequence>
<evidence type="ECO:0000259" key="9">
    <source>
        <dbReference type="Pfam" id="PF01545"/>
    </source>
</evidence>
<keyword evidence="3" id="KW-0813">Transport</keyword>
<feature type="region of interest" description="Disordered" evidence="8">
    <location>
        <begin position="464"/>
        <end position="504"/>
    </location>
</feature>
<comment type="similarity">
    <text evidence="2">Belongs to the cation diffusion facilitator (CDF) transporter (TC 2.A.4) family. SLC30A subfamily.</text>
</comment>
<dbReference type="PANTHER" id="PTHR43840:SF15">
    <property type="entry name" value="MITOCHONDRIAL METAL TRANSPORTER 1-RELATED"/>
    <property type="match status" value="1"/>
</dbReference>
<dbReference type="GO" id="GO:0008324">
    <property type="term" value="F:monoatomic cation transmembrane transporter activity"/>
    <property type="evidence" value="ECO:0007669"/>
    <property type="project" value="InterPro"/>
</dbReference>
<keyword evidence="4" id="KW-0812">Transmembrane</keyword>
<dbReference type="InterPro" id="IPR050291">
    <property type="entry name" value="CDF_Transporter"/>
</dbReference>
<dbReference type="AlphaFoldDB" id="A0A017S299"/>
<dbReference type="SUPFAM" id="SSF161111">
    <property type="entry name" value="Cation efflux protein transmembrane domain-like"/>
    <property type="match status" value="1"/>
</dbReference>
<dbReference type="InterPro" id="IPR002524">
    <property type="entry name" value="Cation_efflux"/>
</dbReference>
<feature type="domain" description="Cation efflux protein transmembrane" evidence="9">
    <location>
        <begin position="151"/>
        <end position="368"/>
    </location>
</feature>
<accession>A0A017S299</accession>
<proteinExistence type="inferred from homology"/>
<comment type="subcellular location">
    <subcellularLocation>
        <location evidence="1">Membrane</location>
        <topology evidence="1">Multi-pass membrane protein</topology>
    </subcellularLocation>
</comment>
<dbReference type="RefSeq" id="XP_040633995.1">
    <property type="nucleotide sequence ID" value="XM_040783224.1"/>
</dbReference>
<evidence type="ECO:0000256" key="4">
    <source>
        <dbReference type="ARBA" id="ARBA00022692"/>
    </source>
</evidence>
<dbReference type="FunFam" id="3.30.70.1350:FF:000010">
    <property type="entry name" value="Cation efflux family protein, putative"/>
    <property type="match status" value="1"/>
</dbReference>
<keyword evidence="6" id="KW-0406">Ion transport</keyword>
<dbReference type="PANTHER" id="PTHR43840">
    <property type="entry name" value="MITOCHONDRIAL METAL TRANSPORTER 1-RELATED"/>
    <property type="match status" value="1"/>
</dbReference>
<dbReference type="HOGENOM" id="CLU_013430_12_1_1"/>
<dbReference type="NCBIfam" id="TIGR01297">
    <property type="entry name" value="CDF"/>
    <property type="match status" value="1"/>
</dbReference>
<keyword evidence="5" id="KW-1133">Transmembrane helix</keyword>
<dbReference type="EMBL" id="KK088462">
    <property type="protein sequence ID" value="EYE90305.1"/>
    <property type="molecule type" value="Genomic_DNA"/>
</dbReference>
<dbReference type="GO" id="GO:0005739">
    <property type="term" value="C:mitochondrion"/>
    <property type="evidence" value="ECO:0007669"/>
    <property type="project" value="UniProtKB-ARBA"/>
</dbReference>
<dbReference type="InterPro" id="IPR036837">
    <property type="entry name" value="Cation_efflux_CTD_sf"/>
</dbReference>